<comment type="caution">
    <text evidence="2">The sequence shown here is derived from an EMBL/GenBank/DDBJ whole genome shotgun (WGS) entry which is preliminary data.</text>
</comment>
<protein>
    <submittedName>
        <fullName evidence="2">Uncharacterized protein</fullName>
    </submittedName>
</protein>
<dbReference type="RefSeq" id="XP_051442961.1">
    <property type="nucleotide sequence ID" value="XM_051590366.1"/>
</dbReference>
<dbReference type="AlphaFoldDB" id="A0AAD5E6T8"/>
<dbReference type="Proteomes" id="UP001206595">
    <property type="component" value="Unassembled WGS sequence"/>
</dbReference>
<evidence type="ECO:0000313" key="2">
    <source>
        <dbReference type="EMBL" id="KAI8577957.1"/>
    </source>
</evidence>
<reference evidence="2" key="2">
    <citation type="journal article" date="2022" name="Proc. Natl. Acad. Sci. U.S.A.">
        <title>Diploid-dominant life cycles characterize the early evolution of Fungi.</title>
        <authorList>
            <person name="Amses K.R."/>
            <person name="Simmons D.R."/>
            <person name="Longcore J.E."/>
            <person name="Mondo S.J."/>
            <person name="Seto K."/>
            <person name="Jeronimo G.H."/>
            <person name="Bonds A.E."/>
            <person name="Quandt C.A."/>
            <person name="Davis W.J."/>
            <person name="Chang Y."/>
            <person name="Federici B.A."/>
            <person name="Kuo A."/>
            <person name="LaButti K."/>
            <person name="Pangilinan J."/>
            <person name="Andreopoulos W."/>
            <person name="Tritt A."/>
            <person name="Riley R."/>
            <person name="Hundley H."/>
            <person name="Johnson J."/>
            <person name="Lipzen A."/>
            <person name="Barry K."/>
            <person name="Lang B.F."/>
            <person name="Cuomo C.A."/>
            <person name="Buchler N.E."/>
            <person name="Grigoriev I.V."/>
            <person name="Spatafora J.W."/>
            <person name="Stajich J.E."/>
            <person name="James T.Y."/>
        </authorList>
    </citation>
    <scope>NUCLEOTIDE SEQUENCE</scope>
    <source>
        <strain evidence="2">AG</strain>
    </source>
</reference>
<gene>
    <name evidence="2" type="ORF">K450DRAFT_249219</name>
</gene>
<proteinExistence type="predicted"/>
<sequence>MRCSIPCRLAGHNGHFIFCVATAFQFKLGLYIMLSDRQCFVRAVRWLTLVCFPVSAILPRL</sequence>
<organism evidence="2 3">
    <name type="scientific">Umbelopsis ramanniana AG</name>
    <dbReference type="NCBI Taxonomy" id="1314678"/>
    <lineage>
        <taxon>Eukaryota</taxon>
        <taxon>Fungi</taxon>
        <taxon>Fungi incertae sedis</taxon>
        <taxon>Mucoromycota</taxon>
        <taxon>Mucoromycotina</taxon>
        <taxon>Umbelopsidomycetes</taxon>
        <taxon>Umbelopsidales</taxon>
        <taxon>Umbelopsidaceae</taxon>
        <taxon>Umbelopsis</taxon>
    </lineage>
</organism>
<dbReference type="EMBL" id="MU620934">
    <property type="protein sequence ID" value="KAI8577957.1"/>
    <property type="molecule type" value="Genomic_DNA"/>
</dbReference>
<evidence type="ECO:0000313" key="3">
    <source>
        <dbReference type="Proteomes" id="UP001206595"/>
    </source>
</evidence>
<evidence type="ECO:0000256" key="1">
    <source>
        <dbReference type="SAM" id="Phobius"/>
    </source>
</evidence>
<keyword evidence="1" id="KW-1133">Transmembrane helix</keyword>
<keyword evidence="1" id="KW-0472">Membrane</keyword>
<keyword evidence="3" id="KW-1185">Reference proteome</keyword>
<reference evidence="2" key="1">
    <citation type="submission" date="2021-06" db="EMBL/GenBank/DDBJ databases">
        <authorList>
            <consortium name="DOE Joint Genome Institute"/>
            <person name="Mondo S.J."/>
            <person name="Amses K.R."/>
            <person name="Simmons D.R."/>
            <person name="Longcore J.E."/>
            <person name="Seto K."/>
            <person name="Alves G.H."/>
            <person name="Bonds A.E."/>
            <person name="Quandt C.A."/>
            <person name="Davis W.J."/>
            <person name="Chang Y."/>
            <person name="Letcher P.M."/>
            <person name="Powell M.J."/>
            <person name="Kuo A."/>
            <person name="Labutti K."/>
            <person name="Pangilinan J."/>
            <person name="Andreopoulos W."/>
            <person name="Tritt A."/>
            <person name="Riley R."/>
            <person name="Hundley H."/>
            <person name="Johnson J."/>
            <person name="Lipzen A."/>
            <person name="Barry K."/>
            <person name="Berbee M.L."/>
            <person name="Buchler N.E."/>
            <person name="Grigoriev I.V."/>
            <person name="Spatafora J.W."/>
            <person name="Stajich J.E."/>
            <person name="James T.Y."/>
        </authorList>
    </citation>
    <scope>NUCLEOTIDE SEQUENCE</scope>
    <source>
        <strain evidence="2">AG</strain>
    </source>
</reference>
<dbReference type="GeneID" id="75915710"/>
<keyword evidence="1" id="KW-0812">Transmembrane</keyword>
<name>A0AAD5E6T8_UMBRA</name>
<accession>A0AAD5E6T8</accession>
<feature type="transmembrane region" description="Helical" evidence="1">
    <location>
        <begin position="12"/>
        <end position="34"/>
    </location>
</feature>